<evidence type="ECO:0000313" key="2">
    <source>
        <dbReference type="EMBL" id="KAG0140604.1"/>
    </source>
</evidence>
<accession>A0A9P6T6N6</accession>
<feature type="compositionally biased region" description="Polar residues" evidence="1">
    <location>
        <begin position="15"/>
        <end position="29"/>
    </location>
</feature>
<organism evidence="2 3">
    <name type="scientific">Cronartium quercuum f. sp. fusiforme G11</name>
    <dbReference type="NCBI Taxonomy" id="708437"/>
    <lineage>
        <taxon>Eukaryota</taxon>
        <taxon>Fungi</taxon>
        <taxon>Dikarya</taxon>
        <taxon>Basidiomycota</taxon>
        <taxon>Pucciniomycotina</taxon>
        <taxon>Pucciniomycetes</taxon>
        <taxon>Pucciniales</taxon>
        <taxon>Coleosporiaceae</taxon>
        <taxon>Cronartium</taxon>
    </lineage>
</organism>
<evidence type="ECO:0000313" key="3">
    <source>
        <dbReference type="Proteomes" id="UP000886653"/>
    </source>
</evidence>
<comment type="caution">
    <text evidence="2">The sequence shown here is derived from an EMBL/GenBank/DDBJ whole genome shotgun (WGS) entry which is preliminary data.</text>
</comment>
<evidence type="ECO:0000256" key="1">
    <source>
        <dbReference type="SAM" id="MobiDB-lite"/>
    </source>
</evidence>
<sequence>MDDFFPNHFDMDQPNDPTEQTKISQQEHSQQLEDPPNHNATVRVAFEHFAEAVEMSLKHYETALKICKITQLGEEFAAQMFLTSHVKYAILNILSSEKVNVPWEPSEHLCVGTKHRFMVLIIGYDLESYSHASV</sequence>
<dbReference type="AlphaFoldDB" id="A0A9P6T6N6"/>
<dbReference type="EMBL" id="MU167432">
    <property type="protein sequence ID" value="KAG0140604.1"/>
    <property type="molecule type" value="Genomic_DNA"/>
</dbReference>
<proteinExistence type="predicted"/>
<feature type="region of interest" description="Disordered" evidence="1">
    <location>
        <begin position="1"/>
        <end position="37"/>
    </location>
</feature>
<protein>
    <submittedName>
        <fullName evidence="2">Uncharacterized protein</fullName>
    </submittedName>
</protein>
<dbReference type="Proteomes" id="UP000886653">
    <property type="component" value="Unassembled WGS sequence"/>
</dbReference>
<keyword evidence="3" id="KW-1185">Reference proteome</keyword>
<reference evidence="2" key="1">
    <citation type="submission" date="2013-11" db="EMBL/GenBank/DDBJ databases">
        <title>Genome sequence of the fusiform rust pathogen reveals effectors for host alternation and coevolution with pine.</title>
        <authorList>
            <consortium name="DOE Joint Genome Institute"/>
            <person name="Smith K."/>
            <person name="Pendleton A."/>
            <person name="Kubisiak T."/>
            <person name="Anderson C."/>
            <person name="Salamov A."/>
            <person name="Aerts A."/>
            <person name="Riley R."/>
            <person name="Clum A."/>
            <person name="Lindquist E."/>
            <person name="Ence D."/>
            <person name="Campbell M."/>
            <person name="Kronenberg Z."/>
            <person name="Feau N."/>
            <person name="Dhillon B."/>
            <person name="Hamelin R."/>
            <person name="Burleigh J."/>
            <person name="Smith J."/>
            <person name="Yandell M."/>
            <person name="Nelson C."/>
            <person name="Grigoriev I."/>
            <person name="Davis J."/>
        </authorList>
    </citation>
    <scope>NUCLEOTIDE SEQUENCE</scope>
    <source>
        <strain evidence="2">G11</strain>
    </source>
</reference>
<name>A0A9P6T6N6_9BASI</name>
<gene>
    <name evidence="2" type="ORF">CROQUDRAFT_664982</name>
</gene>